<keyword evidence="2" id="KW-1185">Reference proteome</keyword>
<evidence type="ECO:0000313" key="1">
    <source>
        <dbReference type="EMBL" id="OLO02740.1"/>
    </source>
</evidence>
<organism evidence="1 2">
    <name type="scientific">Salinicola socius</name>
    <dbReference type="NCBI Taxonomy" id="404433"/>
    <lineage>
        <taxon>Bacteria</taxon>
        <taxon>Pseudomonadati</taxon>
        <taxon>Pseudomonadota</taxon>
        <taxon>Gammaproteobacteria</taxon>
        <taxon>Oceanospirillales</taxon>
        <taxon>Halomonadaceae</taxon>
        <taxon>Salinicola</taxon>
    </lineage>
</organism>
<reference evidence="1 2" key="1">
    <citation type="submission" date="2016-12" db="EMBL/GenBank/DDBJ databases">
        <title>Draft genome sequences of strains Salinicola socius SMB35, Salinicola sp. MH3R3-1 and Chromohalobacter sp. SMB17 from the Verkhnekamsk potash mining region of Russia.</title>
        <authorList>
            <person name="Mavrodi D.V."/>
            <person name="Olsson B.E."/>
            <person name="Korsakova E.S."/>
            <person name="Pyankova A."/>
            <person name="Mavrodi O.V."/>
            <person name="Plotnikova E.G."/>
        </authorList>
    </citation>
    <scope>NUCLEOTIDE SEQUENCE [LARGE SCALE GENOMIC DNA]</scope>
    <source>
        <strain evidence="1 2">SMB35</strain>
    </source>
</reference>
<dbReference type="EMBL" id="MSDO01000034">
    <property type="protein sequence ID" value="OLO02740.1"/>
    <property type="molecule type" value="Genomic_DNA"/>
</dbReference>
<evidence type="ECO:0000313" key="2">
    <source>
        <dbReference type="Proteomes" id="UP000186878"/>
    </source>
</evidence>
<accession>A0A1Q8SMS9</accession>
<dbReference type="STRING" id="404433.BTW07_18085"/>
<name>A0A1Q8SMS9_9GAMM</name>
<sequence>MYLLQKPRFEALFSEMSKRHPVYLGAFRFPVADSDRWILAMTVQTNYWFLGAQRGGLRQFRNLETLQAYTVTTLGADAFSVHHSYPNQFPDFDNQIGLRAHSQHNRHESADRARPSL</sequence>
<dbReference type="Proteomes" id="UP000186878">
    <property type="component" value="Unassembled WGS sequence"/>
</dbReference>
<gene>
    <name evidence="1" type="ORF">BTW07_18085</name>
</gene>
<dbReference type="AlphaFoldDB" id="A0A1Q8SMS9"/>
<proteinExistence type="predicted"/>
<protein>
    <submittedName>
        <fullName evidence="1">Uncharacterized protein</fullName>
    </submittedName>
</protein>
<comment type="caution">
    <text evidence="1">The sequence shown here is derived from an EMBL/GenBank/DDBJ whole genome shotgun (WGS) entry which is preliminary data.</text>
</comment>
<dbReference type="RefSeq" id="WP_075571563.1">
    <property type="nucleotide sequence ID" value="NZ_MSDO01000034.1"/>
</dbReference>